<organism evidence="2 3">
    <name type="scientific">Chloebia gouldiae</name>
    <name type="common">Gouldian finch</name>
    <name type="synonym">Erythrura gouldiae</name>
    <dbReference type="NCBI Taxonomy" id="44316"/>
    <lineage>
        <taxon>Eukaryota</taxon>
        <taxon>Metazoa</taxon>
        <taxon>Chordata</taxon>
        <taxon>Craniata</taxon>
        <taxon>Vertebrata</taxon>
        <taxon>Euteleostomi</taxon>
        <taxon>Archelosauria</taxon>
        <taxon>Archosauria</taxon>
        <taxon>Dinosauria</taxon>
        <taxon>Saurischia</taxon>
        <taxon>Theropoda</taxon>
        <taxon>Coelurosauria</taxon>
        <taxon>Aves</taxon>
        <taxon>Neognathae</taxon>
        <taxon>Neoaves</taxon>
        <taxon>Telluraves</taxon>
        <taxon>Australaves</taxon>
        <taxon>Passeriformes</taxon>
        <taxon>Passeroidea</taxon>
        <taxon>Passeridae</taxon>
        <taxon>Chloebia</taxon>
    </lineage>
</organism>
<evidence type="ECO:0000313" key="2">
    <source>
        <dbReference type="EMBL" id="RLW07257.1"/>
    </source>
</evidence>
<keyword evidence="3" id="KW-1185">Reference proteome</keyword>
<comment type="caution">
    <text evidence="2">The sequence shown here is derived from an EMBL/GenBank/DDBJ whole genome shotgun (WGS) entry which is preliminary data.</text>
</comment>
<accession>A0A3L8SSV7</accession>
<evidence type="ECO:0000313" key="3">
    <source>
        <dbReference type="Proteomes" id="UP000276834"/>
    </source>
</evidence>
<sequence>MRARWVRTGRPRVPLVLRWRRAPVPLLPPPDRPKEERPCTSRPVPSRPAGPASGTARLK</sequence>
<proteinExistence type="predicted"/>
<dbReference type="EMBL" id="QUSF01000008">
    <property type="protein sequence ID" value="RLW07257.1"/>
    <property type="molecule type" value="Genomic_DNA"/>
</dbReference>
<protein>
    <submittedName>
        <fullName evidence="2">Uncharacterized protein</fullName>
    </submittedName>
</protein>
<reference evidence="2 3" key="1">
    <citation type="journal article" date="2018" name="Proc. R. Soc. B">
        <title>A non-coding region near Follistatin controls head colour polymorphism in the Gouldian finch.</title>
        <authorList>
            <person name="Toomey M.B."/>
            <person name="Marques C.I."/>
            <person name="Andrade P."/>
            <person name="Araujo P.M."/>
            <person name="Sabatino S."/>
            <person name="Gazda M.A."/>
            <person name="Afonso S."/>
            <person name="Lopes R.J."/>
            <person name="Corbo J.C."/>
            <person name="Carneiro M."/>
        </authorList>
    </citation>
    <scope>NUCLEOTIDE SEQUENCE [LARGE SCALE GENOMIC DNA]</scope>
    <source>
        <strain evidence="2">Red01</strain>
        <tissue evidence="2">Muscle</tissue>
    </source>
</reference>
<evidence type="ECO:0000256" key="1">
    <source>
        <dbReference type="SAM" id="MobiDB-lite"/>
    </source>
</evidence>
<gene>
    <name evidence="2" type="ORF">DV515_00004232</name>
</gene>
<dbReference type="AlphaFoldDB" id="A0A3L8SSV7"/>
<name>A0A3L8SSV7_CHLGU</name>
<dbReference type="Proteomes" id="UP000276834">
    <property type="component" value="Unassembled WGS sequence"/>
</dbReference>
<feature type="region of interest" description="Disordered" evidence="1">
    <location>
        <begin position="21"/>
        <end position="59"/>
    </location>
</feature>